<dbReference type="GO" id="GO:0015628">
    <property type="term" value="P:protein secretion by the type II secretion system"/>
    <property type="evidence" value="ECO:0007669"/>
    <property type="project" value="TreeGrafter"/>
</dbReference>
<dbReference type="PRINTS" id="PR00812">
    <property type="entry name" value="BCTERIALGSPF"/>
</dbReference>
<sequence>MAMYKYIGRTEKGALKKGTIESATKNQAIQLLREKGIRPRELTETKATLLNKDISIVGDRVKSEDFVIFARQFATLIRAGISIVDAVKILAQQTESKGLQKALGIIEVEIKEGRSFSEAAARHPKAFPPLFINMVRAGEASGEMDATLDRLANHYEKQNALMKKVKSTLSYPAVLLVVIIAVVIFLMIYIVPQFVTTFESFGAELPFMTVMVMSISDFLVDFWYVLLILLVLTVTAFMVTFKNSRQFQYTIYVGLLKLPVFGKLIQKSVIAQMTRTLASLFASSVPILQALKIVEKIVANPVIQKVIQEAHANLEEGKPLSEPILKSWVFPPLVGQMIAIGEQTGQLDFMLGKVADFFEEDVERTVDTLKSMIEPLMIVLLAGVVGFIVIAIMMPMFSVYEQL</sequence>
<dbReference type="GO" id="GO:0005886">
    <property type="term" value="C:plasma membrane"/>
    <property type="evidence" value="ECO:0007669"/>
    <property type="project" value="UniProtKB-SubCell"/>
</dbReference>
<reference evidence="10" key="2">
    <citation type="submission" date="2020-09" db="EMBL/GenBank/DDBJ databases">
        <authorList>
            <person name="Sun Q."/>
            <person name="Ohkuma M."/>
        </authorList>
    </citation>
    <scope>NUCLEOTIDE SEQUENCE</scope>
    <source>
        <strain evidence="10">JCM 17251</strain>
    </source>
</reference>
<dbReference type="InterPro" id="IPR018076">
    <property type="entry name" value="T2SS_GspF_dom"/>
</dbReference>
<comment type="similarity">
    <text evidence="2">Belongs to the GSP F family.</text>
</comment>
<feature type="domain" description="Type II secretion system protein GspF" evidence="9">
    <location>
        <begin position="69"/>
        <end position="192"/>
    </location>
</feature>
<evidence type="ECO:0000256" key="2">
    <source>
        <dbReference type="ARBA" id="ARBA00005745"/>
    </source>
</evidence>
<evidence type="ECO:0000256" key="6">
    <source>
        <dbReference type="ARBA" id="ARBA00022989"/>
    </source>
</evidence>
<keyword evidence="5 8" id="KW-0812">Transmembrane</keyword>
<accession>A0A918CYB8</accession>
<dbReference type="FunFam" id="1.20.81.30:FF:000001">
    <property type="entry name" value="Type II secretion system protein F"/>
    <property type="match status" value="2"/>
</dbReference>
<dbReference type="Gene3D" id="1.20.81.30">
    <property type="entry name" value="Type II secretion system (T2SS), domain F"/>
    <property type="match status" value="2"/>
</dbReference>
<evidence type="ECO:0000256" key="4">
    <source>
        <dbReference type="ARBA" id="ARBA00022519"/>
    </source>
</evidence>
<feature type="transmembrane region" description="Helical" evidence="8">
    <location>
        <begin position="378"/>
        <end position="400"/>
    </location>
</feature>
<evidence type="ECO:0000256" key="7">
    <source>
        <dbReference type="ARBA" id="ARBA00023136"/>
    </source>
</evidence>
<dbReference type="PANTHER" id="PTHR30012">
    <property type="entry name" value="GENERAL SECRETION PATHWAY PROTEIN"/>
    <property type="match status" value="1"/>
</dbReference>
<keyword evidence="3" id="KW-1003">Cell membrane</keyword>
<dbReference type="InterPro" id="IPR003004">
    <property type="entry name" value="GspF/PilC"/>
</dbReference>
<protein>
    <submittedName>
        <fullName evidence="10">Phytochrome sensor protein</fullName>
    </submittedName>
</protein>
<organism evidence="10 11">
    <name type="scientific">Oceanobacillus indicireducens</name>
    <dbReference type="NCBI Taxonomy" id="1004261"/>
    <lineage>
        <taxon>Bacteria</taxon>
        <taxon>Bacillati</taxon>
        <taxon>Bacillota</taxon>
        <taxon>Bacilli</taxon>
        <taxon>Bacillales</taxon>
        <taxon>Bacillaceae</taxon>
        <taxon>Oceanobacillus</taxon>
    </lineage>
</organism>
<evidence type="ECO:0000256" key="1">
    <source>
        <dbReference type="ARBA" id="ARBA00004429"/>
    </source>
</evidence>
<dbReference type="Proteomes" id="UP000624041">
    <property type="component" value="Unassembled WGS sequence"/>
</dbReference>
<dbReference type="Pfam" id="PF00482">
    <property type="entry name" value="T2SSF"/>
    <property type="match status" value="2"/>
</dbReference>
<feature type="transmembrane region" description="Helical" evidence="8">
    <location>
        <begin position="169"/>
        <end position="191"/>
    </location>
</feature>
<dbReference type="RefSeq" id="WP_188855581.1">
    <property type="nucleotide sequence ID" value="NZ_BMOS01000001.1"/>
</dbReference>
<dbReference type="AlphaFoldDB" id="A0A918CYB8"/>
<gene>
    <name evidence="10" type="ORF">GCM10007971_00940</name>
</gene>
<reference evidence="10" key="1">
    <citation type="journal article" date="2014" name="Int. J. Syst. Evol. Microbiol.">
        <title>Complete genome sequence of Corynebacterium casei LMG S-19264T (=DSM 44701T), isolated from a smear-ripened cheese.</title>
        <authorList>
            <consortium name="US DOE Joint Genome Institute (JGI-PGF)"/>
            <person name="Walter F."/>
            <person name="Albersmeier A."/>
            <person name="Kalinowski J."/>
            <person name="Ruckert C."/>
        </authorList>
    </citation>
    <scope>NUCLEOTIDE SEQUENCE</scope>
    <source>
        <strain evidence="10">JCM 17251</strain>
    </source>
</reference>
<name>A0A918CYB8_9BACI</name>
<evidence type="ECO:0000256" key="5">
    <source>
        <dbReference type="ARBA" id="ARBA00022692"/>
    </source>
</evidence>
<dbReference type="PANTHER" id="PTHR30012:SF0">
    <property type="entry name" value="TYPE II SECRETION SYSTEM PROTEIN F-RELATED"/>
    <property type="match status" value="1"/>
</dbReference>
<dbReference type="EMBL" id="BMOS01000001">
    <property type="protein sequence ID" value="GGN48862.1"/>
    <property type="molecule type" value="Genomic_DNA"/>
</dbReference>
<comment type="caution">
    <text evidence="10">The sequence shown here is derived from an EMBL/GenBank/DDBJ whole genome shotgun (WGS) entry which is preliminary data.</text>
</comment>
<proteinExistence type="inferred from homology"/>
<evidence type="ECO:0000313" key="10">
    <source>
        <dbReference type="EMBL" id="GGN48862.1"/>
    </source>
</evidence>
<evidence type="ECO:0000259" key="9">
    <source>
        <dbReference type="Pfam" id="PF00482"/>
    </source>
</evidence>
<dbReference type="InterPro" id="IPR042094">
    <property type="entry name" value="T2SS_GspF_sf"/>
</dbReference>
<keyword evidence="7 8" id="KW-0472">Membrane</keyword>
<keyword evidence="4" id="KW-0997">Cell inner membrane</keyword>
<evidence type="ECO:0000256" key="3">
    <source>
        <dbReference type="ARBA" id="ARBA00022475"/>
    </source>
</evidence>
<feature type="domain" description="Type II secretion system protein GspF" evidence="9">
    <location>
        <begin position="274"/>
        <end position="395"/>
    </location>
</feature>
<evidence type="ECO:0000256" key="8">
    <source>
        <dbReference type="SAM" id="Phobius"/>
    </source>
</evidence>
<keyword evidence="6 8" id="KW-1133">Transmembrane helix</keyword>
<feature type="transmembrane region" description="Helical" evidence="8">
    <location>
        <begin position="222"/>
        <end position="241"/>
    </location>
</feature>
<comment type="subcellular location">
    <subcellularLocation>
        <location evidence="1">Cell inner membrane</location>
        <topology evidence="1">Multi-pass membrane protein</topology>
    </subcellularLocation>
</comment>
<evidence type="ECO:0000313" key="11">
    <source>
        <dbReference type="Proteomes" id="UP000624041"/>
    </source>
</evidence>
<keyword evidence="11" id="KW-1185">Reference proteome</keyword>